<dbReference type="EMBL" id="CTRP01000003">
    <property type="protein sequence ID" value="CQR70872.1"/>
    <property type="molecule type" value="Genomic_DNA"/>
</dbReference>
<keyword evidence="2" id="KW-1185">Reference proteome</keyword>
<reference evidence="2" key="1">
    <citation type="submission" date="2015-03" db="EMBL/GenBank/DDBJ databases">
        <authorList>
            <person name="Nijsse Bart"/>
        </authorList>
    </citation>
    <scope>NUCLEOTIDE SEQUENCE [LARGE SCALE GENOMIC DNA]</scope>
</reference>
<dbReference type="Proteomes" id="UP000049855">
    <property type="component" value="Unassembled WGS sequence"/>
</dbReference>
<accession>A0A0U1KTW2</accession>
<name>A0A0U1KTW2_9FIRM</name>
<organism evidence="1 2">
    <name type="scientific">Sporomusa ovata</name>
    <dbReference type="NCBI Taxonomy" id="2378"/>
    <lineage>
        <taxon>Bacteria</taxon>
        <taxon>Bacillati</taxon>
        <taxon>Bacillota</taxon>
        <taxon>Negativicutes</taxon>
        <taxon>Selenomonadales</taxon>
        <taxon>Sporomusaceae</taxon>
        <taxon>Sporomusa</taxon>
    </lineage>
</organism>
<protein>
    <submittedName>
        <fullName evidence="1">Uncharacterized protein</fullName>
    </submittedName>
</protein>
<dbReference type="AlphaFoldDB" id="A0A0U1KTW2"/>
<sequence>MNRKPGDLPVLAVIYLRARGSTRRTGFYENITLALLG</sequence>
<gene>
    <name evidence="1" type="ORF">SpAn4DRAFT_1850</name>
</gene>
<evidence type="ECO:0000313" key="1">
    <source>
        <dbReference type="EMBL" id="CQR70872.1"/>
    </source>
</evidence>
<evidence type="ECO:0000313" key="2">
    <source>
        <dbReference type="Proteomes" id="UP000049855"/>
    </source>
</evidence>
<proteinExistence type="predicted"/>